<dbReference type="OrthoDB" id="10644107at2759"/>
<evidence type="ECO:0000313" key="2">
    <source>
        <dbReference type="Proteomes" id="UP000604046"/>
    </source>
</evidence>
<reference evidence="1" key="1">
    <citation type="submission" date="2021-02" db="EMBL/GenBank/DDBJ databases">
        <authorList>
            <person name="Dougan E. K."/>
            <person name="Rhodes N."/>
            <person name="Thang M."/>
            <person name="Chan C."/>
        </authorList>
    </citation>
    <scope>NUCLEOTIDE SEQUENCE</scope>
</reference>
<dbReference type="AlphaFoldDB" id="A0A812LL83"/>
<evidence type="ECO:0000313" key="1">
    <source>
        <dbReference type="EMBL" id="CAE7245437.1"/>
    </source>
</evidence>
<organism evidence="1 2">
    <name type="scientific">Symbiodinium natans</name>
    <dbReference type="NCBI Taxonomy" id="878477"/>
    <lineage>
        <taxon>Eukaryota</taxon>
        <taxon>Sar</taxon>
        <taxon>Alveolata</taxon>
        <taxon>Dinophyceae</taxon>
        <taxon>Suessiales</taxon>
        <taxon>Symbiodiniaceae</taxon>
        <taxon>Symbiodinium</taxon>
    </lineage>
</organism>
<proteinExistence type="predicted"/>
<protein>
    <submittedName>
        <fullName evidence="1">Uncharacterized protein</fullName>
    </submittedName>
</protein>
<comment type="caution">
    <text evidence="1">The sequence shown here is derived from an EMBL/GenBank/DDBJ whole genome shotgun (WGS) entry which is preliminary data.</text>
</comment>
<accession>A0A812LL83</accession>
<sequence length="341" mass="37958">MLLKVVPPKTEHRPLCASLHGCFQSMQARLWQRAAATRPRKWKVQFGHAGTPVPSIGHQACLTASSPRHSHSKPHHVPYAQRELSMLRPAESYSSATGIQRKKGKQLLFLATPTDPLSIKSPQRSPKFSHQRARMKECKTSAALLKCLSDAVDANKVDASVIGAAMQTCGHKRWWETLMQVHDKAHCLDVEFDRVQGTIFMNSAACLQRSQCCPTELAARKNRALSLSKHSCNLMPSPSSELDFQCQIGPAWRVCAEVGEQALPWAEEILSWCKTQKYAMTSMQYGPLLALFERCKHRSRVESLLHEIMHRQGLSRTEVELGGLINAAGSGNGSRRSGTSW</sequence>
<dbReference type="Proteomes" id="UP000604046">
    <property type="component" value="Unassembled WGS sequence"/>
</dbReference>
<keyword evidence="2" id="KW-1185">Reference proteome</keyword>
<name>A0A812LL83_9DINO</name>
<dbReference type="EMBL" id="CAJNDS010001049">
    <property type="protein sequence ID" value="CAE7245437.1"/>
    <property type="molecule type" value="Genomic_DNA"/>
</dbReference>
<gene>
    <name evidence="1" type="ORF">SNAT2548_LOCUS11578</name>
</gene>